<evidence type="ECO:0000313" key="2">
    <source>
        <dbReference type="Proteomes" id="UP000694853"/>
    </source>
</evidence>
<dbReference type="Proteomes" id="UP000694853">
    <property type="component" value="Unplaced"/>
</dbReference>
<feature type="region of interest" description="Disordered" evidence="1">
    <location>
        <begin position="92"/>
        <end position="114"/>
    </location>
</feature>
<dbReference type="Pfam" id="PF14223">
    <property type="entry name" value="Retrotran_gag_2"/>
    <property type="match status" value="1"/>
</dbReference>
<dbReference type="PANTHER" id="PTHR35317">
    <property type="entry name" value="OS04G0629600 PROTEIN"/>
    <property type="match status" value="1"/>
</dbReference>
<accession>A0A8B8KIW0</accession>
<dbReference type="KEGG" id="aprc:113855764"/>
<evidence type="ECO:0000313" key="3">
    <source>
        <dbReference type="RefSeq" id="XP_027343198.1"/>
    </source>
</evidence>
<dbReference type="AlphaFoldDB" id="A0A8B8KIW0"/>
<organism evidence="2 3">
    <name type="scientific">Abrus precatorius</name>
    <name type="common">Indian licorice</name>
    <name type="synonym">Glycine abrus</name>
    <dbReference type="NCBI Taxonomy" id="3816"/>
    <lineage>
        <taxon>Eukaryota</taxon>
        <taxon>Viridiplantae</taxon>
        <taxon>Streptophyta</taxon>
        <taxon>Embryophyta</taxon>
        <taxon>Tracheophyta</taxon>
        <taxon>Spermatophyta</taxon>
        <taxon>Magnoliopsida</taxon>
        <taxon>eudicotyledons</taxon>
        <taxon>Gunneridae</taxon>
        <taxon>Pentapetalae</taxon>
        <taxon>rosids</taxon>
        <taxon>fabids</taxon>
        <taxon>Fabales</taxon>
        <taxon>Fabaceae</taxon>
        <taxon>Papilionoideae</taxon>
        <taxon>50 kb inversion clade</taxon>
        <taxon>NPAAA clade</taxon>
        <taxon>indigoferoid/millettioid clade</taxon>
        <taxon>Abreae</taxon>
        <taxon>Abrus</taxon>
    </lineage>
</organism>
<dbReference type="PANTHER" id="PTHR35317:SF34">
    <property type="match status" value="1"/>
</dbReference>
<dbReference type="RefSeq" id="XP_027343198.1">
    <property type="nucleotide sequence ID" value="XM_027487397.1"/>
</dbReference>
<name>A0A8B8KIW0_ABRPR</name>
<keyword evidence="2" id="KW-1185">Reference proteome</keyword>
<gene>
    <name evidence="3" type="primary">LOC113855764</name>
</gene>
<dbReference type="OrthoDB" id="1742098at2759"/>
<reference evidence="2" key="1">
    <citation type="journal article" date="2019" name="Toxins">
        <title>Detection of Abrin-Like and Prepropulchellin-Like Toxin Genes and Transcripts Using Whole Genome Sequencing and Full-Length Transcript Sequencing of Abrus precatorius.</title>
        <authorList>
            <person name="Hovde B.T."/>
            <person name="Daligault H.E."/>
            <person name="Hanschen E.R."/>
            <person name="Kunde Y.A."/>
            <person name="Johnson M.B."/>
            <person name="Starkenburg S.R."/>
            <person name="Johnson S.L."/>
        </authorList>
    </citation>
    <scope>NUCLEOTIDE SEQUENCE [LARGE SCALE GENOMIC DNA]</scope>
</reference>
<evidence type="ECO:0000256" key="1">
    <source>
        <dbReference type="SAM" id="MobiDB-lite"/>
    </source>
</evidence>
<reference evidence="3" key="2">
    <citation type="submission" date="2025-08" db="UniProtKB">
        <authorList>
            <consortium name="RefSeq"/>
        </authorList>
    </citation>
    <scope>IDENTIFICATION</scope>
    <source>
        <tissue evidence="3">Young leaves</tissue>
    </source>
</reference>
<protein>
    <submittedName>
        <fullName evidence="3">Uncharacterized protein LOC113855764</fullName>
    </submittedName>
</protein>
<proteinExistence type="predicted"/>
<sequence>MKEGEFVNDYFAQTLSIANNMKANGENKGNVVVVEKILRCMTSKFDYVVCSIEESKDTNTLTINELQSSLLIHEQRMTPHVEEEHALKVAHGDQNAQYAERGQGRGVFGRQRRG</sequence>
<dbReference type="GeneID" id="113855764"/>